<evidence type="ECO:0000313" key="3">
    <source>
        <dbReference type="EMBL" id="CEK79357.1"/>
    </source>
</evidence>
<evidence type="ECO:0000256" key="2">
    <source>
        <dbReference type="SAM" id="MobiDB-lite"/>
    </source>
</evidence>
<gene>
    <name evidence="3" type="primary">ORF114996</name>
</gene>
<organism evidence="3">
    <name type="scientific">Arion vulgaris</name>
    <dbReference type="NCBI Taxonomy" id="1028688"/>
    <lineage>
        <taxon>Eukaryota</taxon>
        <taxon>Metazoa</taxon>
        <taxon>Spiralia</taxon>
        <taxon>Lophotrochozoa</taxon>
        <taxon>Mollusca</taxon>
        <taxon>Gastropoda</taxon>
        <taxon>Heterobranchia</taxon>
        <taxon>Euthyneura</taxon>
        <taxon>Panpulmonata</taxon>
        <taxon>Eupulmonata</taxon>
        <taxon>Stylommatophora</taxon>
        <taxon>Helicina</taxon>
        <taxon>Arionoidea</taxon>
        <taxon>Arionidae</taxon>
        <taxon>Arion</taxon>
    </lineage>
</organism>
<protein>
    <submittedName>
        <fullName evidence="3">Uncharacterized protein</fullName>
    </submittedName>
</protein>
<proteinExistence type="predicted"/>
<keyword evidence="1" id="KW-0175">Coiled coil</keyword>
<dbReference type="EMBL" id="HACG01032492">
    <property type="protein sequence ID" value="CEK79357.1"/>
    <property type="molecule type" value="Transcribed_RNA"/>
</dbReference>
<name>A0A0B7AFD6_9EUPU</name>
<sequence length="556" mass="64371">MMTDTPFETPDVNQWRRSLRSPSPVQGQRKSRIDGFNTSLRSQTPSPGRSKSTQELKKSKMSPSTSAYASFKGSSTTDLPAKSSLKKSTVANNLRKSLGSSLTADLSMSGKLNKSVTELATIESEYIKNLQQQIYYLELEAGYLREQARKATEMHPHMTLEAERMLTKLKDMQLEMDKMELELKRRESSIGIHTSEKDRLADILQIEKENRQRDKRLMTEELVTMKKEKDRLERELAHKNEQIRNATTELDTSAHALHNAEIKINTLKAQLEQRVEQHNITQLALEEKRAALLTVEIQLREIEEKYITSAVAIKDKLTHDLRGEIRMLHQKVNEAELGAEKDRFLRDTVSDDMASLVRENSVLNQQVLELSQRLDRERELRISADQQQSRQIAEMVTLKDKLHENDILRDQLRLEQDKARQYLDQLTNEGTSSKKSEHELSTIRSHLKEVEEMNRIVDSENAQLRKDKVLLVDHVAELHKKAEEKDRELLTLRNRGEDLETRLRGVDLQKSLELTQQSQRWDEFSRLADSMKSLSQSMRVQTVHSALSPRRTAYHY</sequence>
<feature type="compositionally biased region" description="Polar residues" evidence="2">
    <location>
        <begin position="11"/>
        <end position="28"/>
    </location>
</feature>
<feature type="coiled-coil region" evidence="1">
    <location>
        <begin position="405"/>
        <end position="502"/>
    </location>
</feature>
<feature type="coiled-coil region" evidence="1">
    <location>
        <begin position="162"/>
        <end position="189"/>
    </location>
</feature>
<dbReference type="AlphaFoldDB" id="A0A0B7AFD6"/>
<reference evidence="3" key="1">
    <citation type="submission" date="2014-12" db="EMBL/GenBank/DDBJ databases">
        <title>Insight into the proteome of Arion vulgaris.</title>
        <authorList>
            <person name="Aradska J."/>
            <person name="Bulat T."/>
            <person name="Smidak R."/>
            <person name="Sarate P."/>
            <person name="Gangsoo J."/>
            <person name="Sialana F."/>
            <person name="Bilban M."/>
            <person name="Lubec G."/>
        </authorList>
    </citation>
    <scope>NUCLEOTIDE SEQUENCE</scope>
    <source>
        <tissue evidence="3">Skin</tissue>
    </source>
</reference>
<feature type="compositionally biased region" description="Polar residues" evidence="2">
    <location>
        <begin position="36"/>
        <end position="51"/>
    </location>
</feature>
<feature type="coiled-coil region" evidence="1">
    <location>
        <begin position="215"/>
        <end position="305"/>
    </location>
</feature>
<feature type="region of interest" description="Disordered" evidence="2">
    <location>
        <begin position="1"/>
        <end position="81"/>
    </location>
</feature>
<feature type="coiled-coil region" evidence="1">
    <location>
        <begin position="353"/>
        <end position="380"/>
    </location>
</feature>
<evidence type="ECO:0000256" key="1">
    <source>
        <dbReference type="SAM" id="Coils"/>
    </source>
</evidence>
<feature type="compositionally biased region" description="Polar residues" evidence="2">
    <location>
        <begin position="61"/>
        <end position="78"/>
    </location>
</feature>
<accession>A0A0B7AFD6</accession>